<dbReference type="RefSeq" id="WP_380923510.1">
    <property type="nucleotide sequence ID" value="NZ_JBHUPE010000012.1"/>
</dbReference>
<sequence length="218" mass="24449">MKKTMGIMLGFITLAVATPALAQQDAAAKKILTEVSKKYDSYQTVQANFSFSAIQGSNKSAYTDAGTLYLDKKNNRYHITMNSQEMISDAKSLYTILKEEKEVQIAAIENSTDAIDPSNIFSFYKTGFKYSLVANEKAGNTLLNVVHLTPTDSKKNYSKIKLRINRATKLIYDATIYDKNGGQYSYTIKSQVPNKNLDNSLFSFNKSKYSGYEIVDLR</sequence>
<dbReference type="CDD" id="cd16325">
    <property type="entry name" value="LolA"/>
    <property type="match status" value="1"/>
</dbReference>
<evidence type="ECO:0000313" key="4">
    <source>
        <dbReference type="Proteomes" id="UP001597509"/>
    </source>
</evidence>
<keyword evidence="1 2" id="KW-0732">Signal</keyword>
<dbReference type="EMBL" id="JBHUPE010000012">
    <property type="protein sequence ID" value="MFD2906410.1"/>
    <property type="molecule type" value="Genomic_DNA"/>
</dbReference>
<comment type="caution">
    <text evidence="3">The sequence shown here is derived from an EMBL/GenBank/DDBJ whole genome shotgun (WGS) entry which is preliminary data.</text>
</comment>
<keyword evidence="3" id="KW-0449">Lipoprotein</keyword>
<gene>
    <name evidence="3" type="ORF">ACFS6I_20950</name>
</gene>
<dbReference type="Proteomes" id="UP001597509">
    <property type="component" value="Unassembled WGS sequence"/>
</dbReference>
<dbReference type="PANTHER" id="PTHR35869:SF1">
    <property type="entry name" value="OUTER-MEMBRANE LIPOPROTEIN CARRIER PROTEIN"/>
    <property type="match status" value="1"/>
</dbReference>
<evidence type="ECO:0000313" key="3">
    <source>
        <dbReference type="EMBL" id="MFD2906410.1"/>
    </source>
</evidence>
<name>A0ABW5Z221_9SPHI</name>
<protein>
    <submittedName>
        <fullName evidence="3">Outer membrane lipoprotein carrier protein LolA</fullName>
    </submittedName>
</protein>
<feature type="signal peptide" evidence="2">
    <location>
        <begin position="1"/>
        <end position="22"/>
    </location>
</feature>
<proteinExistence type="predicted"/>
<accession>A0ABW5Z221</accession>
<dbReference type="SUPFAM" id="SSF89392">
    <property type="entry name" value="Prokaryotic lipoproteins and lipoprotein localization factors"/>
    <property type="match status" value="1"/>
</dbReference>
<evidence type="ECO:0000256" key="2">
    <source>
        <dbReference type="SAM" id="SignalP"/>
    </source>
</evidence>
<dbReference type="Gene3D" id="2.50.20.10">
    <property type="entry name" value="Lipoprotein localisation LolA/LolB/LppX"/>
    <property type="match status" value="1"/>
</dbReference>
<keyword evidence="4" id="KW-1185">Reference proteome</keyword>
<dbReference type="InterPro" id="IPR029046">
    <property type="entry name" value="LolA/LolB/LppX"/>
</dbReference>
<evidence type="ECO:0000256" key="1">
    <source>
        <dbReference type="ARBA" id="ARBA00022729"/>
    </source>
</evidence>
<reference evidence="4" key="1">
    <citation type="journal article" date="2019" name="Int. J. Syst. Evol. Microbiol.">
        <title>The Global Catalogue of Microorganisms (GCM) 10K type strain sequencing project: providing services to taxonomists for standard genome sequencing and annotation.</title>
        <authorList>
            <consortium name="The Broad Institute Genomics Platform"/>
            <consortium name="The Broad Institute Genome Sequencing Center for Infectious Disease"/>
            <person name="Wu L."/>
            <person name="Ma J."/>
        </authorList>
    </citation>
    <scope>NUCLEOTIDE SEQUENCE [LARGE SCALE GENOMIC DNA]</scope>
    <source>
        <strain evidence="4">KCTC 22209</strain>
    </source>
</reference>
<dbReference type="InterPro" id="IPR004564">
    <property type="entry name" value="OM_lipoprot_carrier_LolA-like"/>
</dbReference>
<feature type="chain" id="PRO_5045812394" evidence="2">
    <location>
        <begin position="23"/>
        <end position="218"/>
    </location>
</feature>
<organism evidence="3 4">
    <name type="scientific">Sphingobacterium anhuiense</name>
    <dbReference type="NCBI Taxonomy" id="493780"/>
    <lineage>
        <taxon>Bacteria</taxon>
        <taxon>Pseudomonadati</taxon>
        <taxon>Bacteroidota</taxon>
        <taxon>Sphingobacteriia</taxon>
        <taxon>Sphingobacteriales</taxon>
        <taxon>Sphingobacteriaceae</taxon>
        <taxon>Sphingobacterium</taxon>
    </lineage>
</organism>
<dbReference type="PANTHER" id="PTHR35869">
    <property type="entry name" value="OUTER-MEMBRANE LIPOPROTEIN CARRIER PROTEIN"/>
    <property type="match status" value="1"/>
</dbReference>
<dbReference type="Pfam" id="PF03548">
    <property type="entry name" value="LolA"/>
    <property type="match status" value="1"/>
</dbReference>